<keyword evidence="1" id="KW-0812">Transmembrane</keyword>
<dbReference type="RefSeq" id="WP_124758451.1">
    <property type="nucleotide sequence ID" value="NZ_CBCRWA010000001.1"/>
</dbReference>
<dbReference type="Proteomes" id="UP000274483">
    <property type="component" value="Chromosome"/>
</dbReference>
<keyword evidence="1" id="KW-0472">Membrane</keyword>
<dbReference type="Gene3D" id="3.40.50.1820">
    <property type="entry name" value="alpha/beta hydrolase"/>
    <property type="match status" value="1"/>
</dbReference>
<gene>
    <name evidence="2" type="ORF">EIB71_10905</name>
</gene>
<dbReference type="EMBL" id="CP034158">
    <property type="protein sequence ID" value="AZI68145.1"/>
    <property type="molecule type" value="Genomic_DNA"/>
</dbReference>
<proteinExistence type="predicted"/>
<protein>
    <submittedName>
        <fullName evidence="2">Uncharacterized protein</fullName>
    </submittedName>
</protein>
<name>A0ABM7CAV4_9FLAO</name>
<keyword evidence="3" id="KW-1185">Reference proteome</keyword>
<evidence type="ECO:0000313" key="2">
    <source>
        <dbReference type="EMBL" id="AZI68145.1"/>
    </source>
</evidence>
<sequence length="140" mass="15582">MALNAGDRVQKIVLCNPSAKIGTAQSWNDRIDLVKNEGLEKIAENTAEKWFTDDFINNEAAQVQEILENFKKNSPQGYASCCVIIILIEKPNDGFMASIDRFLSVLVGCTIGLLVVIFSGSLIKFLHKKMLNVERGINHE</sequence>
<keyword evidence="1" id="KW-1133">Transmembrane helix</keyword>
<reference evidence="2 3" key="1">
    <citation type="submission" date="2018-11" db="EMBL/GenBank/DDBJ databases">
        <title>Proposal to divide the Flavobacteriaceae and reorganize its genera based on Amino Acid Identity values calculated from whole genome sequences.</title>
        <authorList>
            <person name="Nicholson A.C."/>
            <person name="Gulvik C.A."/>
            <person name="Whitney A.M."/>
            <person name="Humrighouse B.W."/>
            <person name="Bell M."/>
            <person name="Holmes B."/>
            <person name="Steigerwalt A.G."/>
            <person name="Villarma A."/>
            <person name="Sheth M."/>
            <person name="Batra D."/>
            <person name="Pryor J."/>
            <person name="Bernardet J.-F."/>
            <person name="Hugo C."/>
            <person name="Kampfer P."/>
            <person name="Newman J.D."/>
            <person name="McQuiston J.R."/>
        </authorList>
    </citation>
    <scope>NUCLEOTIDE SEQUENCE [LARGE SCALE GENOMIC DNA]</scope>
    <source>
        <strain evidence="2 3">H3001</strain>
    </source>
</reference>
<accession>A0ABM7CAV4</accession>
<organism evidence="2 3">
    <name type="scientific">Kaistella daneshvariae</name>
    <dbReference type="NCBI Taxonomy" id="2487074"/>
    <lineage>
        <taxon>Bacteria</taxon>
        <taxon>Pseudomonadati</taxon>
        <taxon>Bacteroidota</taxon>
        <taxon>Flavobacteriia</taxon>
        <taxon>Flavobacteriales</taxon>
        <taxon>Weeksellaceae</taxon>
        <taxon>Chryseobacterium group</taxon>
        <taxon>Kaistella</taxon>
    </lineage>
</organism>
<evidence type="ECO:0000313" key="3">
    <source>
        <dbReference type="Proteomes" id="UP000274483"/>
    </source>
</evidence>
<dbReference type="InterPro" id="IPR029058">
    <property type="entry name" value="AB_hydrolase_fold"/>
</dbReference>
<feature type="transmembrane region" description="Helical" evidence="1">
    <location>
        <begin position="102"/>
        <end position="126"/>
    </location>
</feature>
<evidence type="ECO:0000256" key="1">
    <source>
        <dbReference type="SAM" id="Phobius"/>
    </source>
</evidence>